<evidence type="ECO:0000313" key="3">
    <source>
        <dbReference type="Proteomes" id="UP000215767"/>
    </source>
</evidence>
<evidence type="ECO:0000313" key="2">
    <source>
        <dbReference type="EMBL" id="OZI60924.1"/>
    </source>
</evidence>
<dbReference type="AlphaFoldDB" id="A0A261UG87"/>
<feature type="region of interest" description="Disordered" evidence="1">
    <location>
        <begin position="1048"/>
        <end position="1076"/>
    </location>
</feature>
<comment type="caution">
    <text evidence="2">The sequence shown here is derived from an EMBL/GenBank/DDBJ whole genome shotgun (WGS) entry which is preliminary data.</text>
</comment>
<organism evidence="2 3">
    <name type="scientific">Bordetella genomosp. 11</name>
    <dbReference type="NCBI Taxonomy" id="1416808"/>
    <lineage>
        <taxon>Bacteria</taxon>
        <taxon>Pseudomonadati</taxon>
        <taxon>Pseudomonadota</taxon>
        <taxon>Betaproteobacteria</taxon>
        <taxon>Burkholderiales</taxon>
        <taxon>Alcaligenaceae</taxon>
        <taxon>Bordetella</taxon>
    </lineage>
</organism>
<proteinExistence type="predicted"/>
<protein>
    <submittedName>
        <fullName evidence="2">Uncharacterized protein</fullName>
    </submittedName>
</protein>
<feature type="region of interest" description="Disordered" evidence="1">
    <location>
        <begin position="928"/>
        <end position="963"/>
    </location>
</feature>
<dbReference type="Proteomes" id="UP000215767">
    <property type="component" value="Unassembled WGS sequence"/>
</dbReference>
<reference evidence="3" key="1">
    <citation type="submission" date="2017-05" db="EMBL/GenBank/DDBJ databases">
        <title>Complete and WGS of Bordetella genogroups.</title>
        <authorList>
            <person name="Spilker T."/>
            <person name="Lipuma J."/>
        </authorList>
    </citation>
    <scope>NUCLEOTIDE SEQUENCE [LARGE SCALE GENOMIC DNA]</scope>
    <source>
        <strain evidence="3">AU8856</strain>
    </source>
</reference>
<keyword evidence="3" id="KW-1185">Reference proteome</keyword>
<evidence type="ECO:0000256" key="1">
    <source>
        <dbReference type="SAM" id="MobiDB-lite"/>
    </source>
</evidence>
<sequence length="1097" mass="117562">MPPITGANPAPITLVASSDSIQPSHRAAGTGFKAIQGLTKRIRPWQSATRSTGHAPFTLVRGEFATRTDRAARCRERIADVGALLHGGSPRPLDTDELATLQRSEEKLRGQTRIHCSMRDLMVERAIRAHLPQADARQARRRYKGLIKLRQAVSKAPQGAGPAHDAVRATLQAATALEASAAQVQAIGDAYRSDPGRIVPSARFVQDLIGLLDGMNMLRGHDQDPADFLYPAVKLMHEANRVAHPDAGRVLGNLLRDLGEAGRDDPEGLRAQLKRNRGALDLWLANNSPDSLARDRAAARQGLADQLDVLLDGLAGAARKVLHEELRGQVPGWAREAQRGLFREAGILHASAQRWREREPGQNTGEAILRASPPDAVKMLLEQAANQALGIAAKPAGNLGPLLGQLKSGLDQVAQHIQQALDERQFALHAPAAEIAALRQALMQAVLEETGILGEIHRLNASADAVSTPTTRKSATRDTRPPRTPFTLSGPVDKPLNPTVAKRMKKVEAEARRQVAKLLSACRQAGGKPLPAYRLQALNDIHAALYAVHGESARTVWQRVLTAEARRLKDHDLLALNTGALHAHVSGMASLAAKVADPAHRAASDKLLRDVWTAVRAASASRDAGPVLKAWCATLATPRDMAEGATLPRQVESLRDRIGMLADGTVPVQTLLDAALQSLDNAELKALIHALATVPALAAVPAAAGPAPAGISGVAATLPGQPASPAGAGTLTLRQRLTRYLRGDSARIDANTVVPSSRRIDTRAFLDQLYEAAKGHAEQRMEALRDASITAVRSAVFEQAAFLHTLLDTPQAAAANGPLLGTLERLIADAARHGRLTHEYGERVATEMMGTGFLRTVHGYDVAQDVTRALSRDIAALHMRLQASMDDIGIARFRSSAALGAWRAGAVDYILQETGIWKHLDQLAHRQPRDAATQPDWVAARPSDPFDTPRRGGTRASTKSTRSVDENCYKLPTSLLDRPRRATAVAIDEEEYSLIQDWPRPDSIYAVIPALEPAPTAVGGHGGGRASVTVSEDSGIGDCAKVVIDSHRREPATEPASPVKPLPSSPAARLPKAPDPGLVAALRAALEQRHRGEWNRA</sequence>
<gene>
    <name evidence="2" type="ORF">CAL28_16305</name>
</gene>
<name>A0A261UG87_9BORD</name>
<feature type="region of interest" description="Disordered" evidence="1">
    <location>
        <begin position="463"/>
        <end position="497"/>
    </location>
</feature>
<accession>A0A261UG87</accession>
<dbReference type="EMBL" id="NEVS01000004">
    <property type="protein sequence ID" value="OZI60924.1"/>
    <property type="molecule type" value="Genomic_DNA"/>
</dbReference>